<protein>
    <submittedName>
        <fullName evidence="1">DUF1289 domain-containing protein</fullName>
    </submittedName>
</protein>
<dbReference type="Pfam" id="PF06945">
    <property type="entry name" value="DUF1289"/>
    <property type="match status" value="1"/>
</dbReference>
<evidence type="ECO:0000313" key="1">
    <source>
        <dbReference type="EMBL" id="MBC2692945.1"/>
    </source>
</evidence>
<name>A0A7X1GIQ0_9PSED</name>
<evidence type="ECO:0000313" key="2">
    <source>
        <dbReference type="Proteomes" id="UP000526003"/>
    </source>
</evidence>
<organism evidence="1 2">
    <name type="scientific">Pseudomonas kielensis</name>
    <dbReference type="NCBI Taxonomy" id="2762577"/>
    <lineage>
        <taxon>Bacteria</taxon>
        <taxon>Pseudomonadati</taxon>
        <taxon>Pseudomonadota</taxon>
        <taxon>Gammaproteobacteria</taxon>
        <taxon>Pseudomonadales</taxon>
        <taxon>Pseudomonadaceae</taxon>
        <taxon>Pseudomonas</taxon>
    </lineage>
</organism>
<proteinExistence type="predicted"/>
<dbReference type="AlphaFoldDB" id="A0A7X1GIQ0"/>
<accession>A0A7X1GIQ0</accession>
<gene>
    <name evidence="1" type="ORF">H7995_24465</name>
</gene>
<keyword evidence="2" id="KW-1185">Reference proteome</keyword>
<dbReference type="Proteomes" id="UP000526003">
    <property type="component" value="Unassembled WGS sequence"/>
</dbReference>
<sequence>MAKEIENPCISVCQLSGDLCMSCGRSKEDIRKWKRMKRPEKMAAVQRASVRLKD</sequence>
<dbReference type="EMBL" id="JACMYG010000035">
    <property type="protein sequence ID" value="MBC2692945.1"/>
    <property type="molecule type" value="Genomic_DNA"/>
</dbReference>
<reference evidence="1 2" key="1">
    <citation type="submission" date="2020-08" db="EMBL/GenBank/DDBJ databases">
        <title>Pseudomonas sp. nov.</title>
        <authorList>
            <person name="Gieschler S."/>
            <person name="Fiedler G."/>
            <person name="Brinks E."/>
            <person name="Boehnlein C."/>
            <person name="Franz C.M.A.P."/>
            <person name="Kabisch J."/>
        </authorList>
    </citation>
    <scope>NUCLEOTIDE SEQUENCE [LARGE SCALE GENOMIC DNA]</scope>
    <source>
        <strain evidence="1 2">MBT-1</strain>
    </source>
</reference>
<comment type="caution">
    <text evidence="1">The sequence shown here is derived from an EMBL/GenBank/DDBJ whole genome shotgun (WGS) entry which is preliminary data.</text>
</comment>
<dbReference type="InterPro" id="IPR010710">
    <property type="entry name" value="DUF1289"/>
</dbReference>